<dbReference type="Gene3D" id="1.50.10.10">
    <property type="match status" value="1"/>
</dbReference>
<dbReference type="Proteomes" id="UP000269097">
    <property type="component" value="Chromosome"/>
</dbReference>
<dbReference type="Pfam" id="PF03512">
    <property type="entry name" value="Glyco_hydro_52"/>
    <property type="match status" value="1"/>
</dbReference>
<gene>
    <name evidence="1" type="ORF">EAV92_23280</name>
</gene>
<keyword evidence="2" id="KW-1185">Reference proteome</keyword>
<organism evidence="1 2">
    <name type="scientific">Cohnella candidum</name>
    <dbReference type="NCBI Taxonomy" id="2674991"/>
    <lineage>
        <taxon>Bacteria</taxon>
        <taxon>Bacillati</taxon>
        <taxon>Bacillota</taxon>
        <taxon>Bacilli</taxon>
        <taxon>Bacillales</taxon>
        <taxon>Paenibacillaceae</taxon>
        <taxon>Cohnella</taxon>
    </lineage>
</organism>
<dbReference type="PRINTS" id="PR00845">
    <property type="entry name" value="GLHYDRLASE52"/>
</dbReference>
<accession>A0A3G3K443</accession>
<dbReference type="SUPFAM" id="SSF48208">
    <property type="entry name" value="Six-hairpin glycosidases"/>
    <property type="match status" value="1"/>
</dbReference>
<dbReference type="KEGG" id="coh:EAV92_23280"/>
<dbReference type="InterPro" id="IPR012341">
    <property type="entry name" value="6hp_glycosidase-like_sf"/>
</dbReference>
<proteinExistence type="predicted"/>
<dbReference type="InterPro" id="IPR000852">
    <property type="entry name" value="Glyco_hydro_52"/>
</dbReference>
<dbReference type="GO" id="GO:0009044">
    <property type="term" value="F:xylan 1,4-beta-xylosidase activity"/>
    <property type="evidence" value="ECO:0007669"/>
    <property type="project" value="InterPro"/>
</dbReference>
<sequence length="705" mass="78598">MSRNRFYNAHHAPIGAFASFTLGFKGAKGGLGLELGKPADQNVYVGLESASHPGVYQALPFFQSDEDESRRYDVEKEAAGEADGAPRIVPFADSDIRRELLLGTDTWEAGDLTFRIYSQARSVPEPSSASEAELKDTLVPAVLAELTVDNRIGTRSRRAYFGYQGNDPYSNMRFLDDTTGGALKGIGQGRMTAIATNDPEVRSALGFGLDKILGAKLEENWKFALGMNGALIADVPAGERKTFRFAVCFYRGGEATSGIDTRYYYTKQFANIDEVAAYALSRFDELKESCMQAEQLLEGAKLSDDQKFMLRHAIRSYYGSTQLLVRVNGDPLWVVNEGEYRMMNTFDLTVDQLFYELKMNPWTVRNELDLFTERYSYRDTVRFPNDPTEYPGGLSFTHDMGVGNVFSRPEYSSYEMFGIDDCFSHMTHEQLVNWVLCAAVYVHQTGDRAWLDRNFGIVEECFQSMLNRDHPDPAKRNGLMALDSSRTMGGAEITTYDSLDVSLGQARNNIYMGGKCWAAYVALERLFGERGKAELAREAGQQAERCAATIAAQLTDQGYIPAVIGEGNDSRIIPAIEGLVFPYATGCEEALDREGRFVGYLKSLSTHLATVLVPGVCLFADGGWKLSSTSNNSWLSKIYLCQFIARRIMGLEWIDAGRAADAAHVEWLTHPELSYWSWSDQILAGEIIGSKYYPRGVTSILWLEE</sequence>
<evidence type="ECO:0000313" key="1">
    <source>
        <dbReference type="EMBL" id="AYQ75212.1"/>
    </source>
</evidence>
<name>A0A3G3K443_9BACL</name>
<dbReference type="GO" id="GO:0005975">
    <property type="term" value="P:carbohydrate metabolic process"/>
    <property type="evidence" value="ECO:0007669"/>
    <property type="project" value="InterPro"/>
</dbReference>
<dbReference type="AlphaFoldDB" id="A0A3G3K443"/>
<dbReference type="RefSeq" id="WP_123043293.1">
    <property type="nucleotide sequence ID" value="NZ_CP033433.1"/>
</dbReference>
<evidence type="ECO:0000313" key="2">
    <source>
        <dbReference type="Proteomes" id="UP000269097"/>
    </source>
</evidence>
<protein>
    <submittedName>
        <fullName evidence="1">Beta-xylosidase</fullName>
    </submittedName>
</protein>
<dbReference type="EMBL" id="CP033433">
    <property type="protein sequence ID" value="AYQ75212.1"/>
    <property type="molecule type" value="Genomic_DNA"/>
</dbReference>
<dbReference type="InterPro" id="IPR008928">
    <property type="entry name" value="6-hairpin_glycosidase_sf"/>
</dbReference>
<reference evidence="1 2" key="1">
    <citation type="submission" date="2018-10" db="EMBL/GenBank/DDBJ databases">
        <title>Genome Sequence of Cohnella sp.</title>
        <authorList>
            <person name="Srinivasan S."/>
            <person name="Kim M.K."/>
        </authorList>
    </citation>
    <scope>NUCLEOTIDE SEQUENCE [LARGE SCALE GENOMIC DNA]</scope>
    <source>
        <strain evidence="1 2">18JY8-7</strain>
    </source>
</reference>